<feature type="transmembrane region" description="Helical" evidence="1">
    <location>
        <begin position="177"/>
        <end position="197"/>
    </location>
</feature>
<protein>
    <submittedName>
        <fullName evidence="3">CPBP family intramembrane metalloprotease</fullName>
    </submittedName>
</protein>
<feature type="transmembrane region" description="Helical" evidence="1">
    <location>
        <begin position="12"/>
        <end position="33"/>
    </location>
</feature>
<keyword evidence="1" id="KW-1133">Transmembrane helix</keyword>
<dbReference type="InterPro" id="IPR003675">
    <property type="entry name" value="Rce1/LyrA-like_dom"/>
</dbReference>
<dbReference type="PANTHER" id="PTHR39430:SF1">
    <property type="entry name" value="PROTEASE"/>
    <property type="match status" value="1"/>
</dbReference>
<feature type="transmembrane region" description="Helical" evidence="1">
    <location>
        <begin position="209"/>
        <end position="232"/>
    </location>
</feature>
<reference evidence="3 4" key="1">
    <citation type="submission" date="2019-11" db="EMBL/GenBank/DDBJ databases">
        <title>FDA dAtabase for Regulatory Grade micrObial Sequences (FDA-ARGOS): Supporting development and validation of Infectious Disease Dx tests.</title>
        <authorList>
            <person name="Turner S."/>
            <person name="Byrd R."/>
            <person name="Tallon L."/>
            <person name="Sadzewicz L."/>
            <person name="Vavikolanu K."/>
            <person name="Mehta A."/>
            <person name="Aluvathingal J."/>
            <person name="Nadendla S."/>
            <person name="Myers T."/>
            <person name="Yan Y."/>
            <person name="Sichtig H."/>
        </authorList>
    </citation>
    <scope>NUCLEOTIDE SEQUENCE [LARGE SCALE GENOMIC DNA]</scope>
    <source>
        <strain evidence="3 4">FDAARGOS_742</strain>
    </source>
</reference>
<dbReference type="GeneID" id="84803297"/>
<gene>
    <name evidence="3" type="ORF">FOC50_08515</name>
</gene>
<dbReference type="EMBL" id="CP046313">
    <property type="protein sequence ID" value="QGS08308.1"/>
    <property type="molecule type" value="Genomic_DNA"/>
</dbReference>
<feature type="transmembrane region" description="Helical" evidence="1">
    <location>
        <begin position="118"/>
        <end position="135"/>
    </location>
</feature>
<dbReference type="PANTHER" id="PTHR39430">
    <property type="entry name" value="MEMBRANE-ASSOCIATED PROTEASE-RELATED"/>
    <property type="match status" value="1"/>
</dbReference>
<evidence type="ECO:0000313" key="4">
    <source>
        <dbReference type="Proteomes" id="UP000427636"/>
    </source>
</evidence>
<keyword evidence="4" id="KW-1185">Reference proteome</keyword>
<keyword evidence="3" id="KW-0482">Metalloprotease</keyword>
<accession>A0ABX6FLX2</accession>
<dbReference type="RefSeq" id="WP_006365095.1">
    <property type="nucleotide sequence ID" value="NZ_CP046313.1"/>
</dbReference>
<keyword evidence="1" id="KW-0812">Transmembrane</keyword>
<keyword evidence="3" id="KW-0378">Hydrolase</keyword>
<feature type="domain" description="CAAX prenyl protease 2/Lysostaphin resistance protein A-like" evidence="2">
    <location>
        <begin position="121"/>
        <end position="213"/>
    </location>
</feature>
<organism evidence="3 4">
    <name type="scientific">Gemella sanguinis</name>
    <dbReference type="NCBI Taxonomy" id="84135"/>
    <lineage>
        <taxon>Bacteria</taxon>
        <taxon>Bacillati</taxon>
        <taxon>Bacillota</taxon>
        <taxon>Bacilli</taxon>
        <taxon>Bacillales</taxon>
        <taxon>Gemellaceae</taxon>
        <taxon>Gemella</taxon>
    </lineage>
</organism>
<dbReference type="GO" id="GO:0008237">
    <property type="term" value="F:metallopeptidase activity"/>
    <property type="evidence" value="ECO:0007669"/>
    <property type="project" value="UniProtKB-KW"/>
</dbReference>
<dbReference type="Proteomes" id="UP000427636">
    <property type="component" value="Chromosome"/>
</dbReference>
<feature type="transmembrane region" description="Helical" evidence="1">
    <location>
        <begin position="252"/>
        <end position="273"/>
    </location>
</feature>
<keyword evidence="1" id="KW-0472">Membrane</keyword>
<feature type="transmembrane region" description="Helical" evidence="1">
    <location>
        <begin position="86"/>
        <end position="106"/>
    </location>
</feature>
<sequence>MNSLELLKKSNVITWWYAFIVCIIASFIQGIAFDFILNPHIQNKLIAYLTSYIASLIFIILFVRYFENNSLKTLGFKESKIVKSVITGFIFAMFSLILIVGIMFLLTNVNFNLLKDSNYNMIIVVFFLFGIQGFIEELIFRGYLMNRIAASKGKWWGVYINSLFFLIFHMKNPSVSYISSVNIYIFGVVLSLIFWYTDNILIVGALHGAWNIILGVFMGGYVSGIKISNTIFNLTFDSENILLTGGSFGIEGSIISTIYLIIIGILLYVGLYIQMFRKINNNK</sequence>
<keyword evidence="3" id="KW-0645">Protease</keyword>
<feature type="transmembrane region" description="Helical" evidence="1">
    <location>
        <begin position="155"/>
        <end position="171"/>
    </location>
</feature>
<proteinExistence type="predicted"/>
<feature type="transmembrane region" description="Helical" evidence="1">
    <location>
        <begin position="45"/>
        <end position="66"/>
    </location>
</feature>
<evidence type="ECO:0000259" key="2">
    <source>
        <dbReference type="Pfam" id="PF02517"/>
    </source>
</evidence>
<dbReference type="Pfam" id="PF02517">
    <property type="entry name" value="Rce1-like"/>
    <property type="match status" value="1"/>
</dbReference>
<evidence type="ECO:0000256" key="1">
    <source>
        <dbReference type="SAM" id="Phobius"/>
    </source>
</evidence>
<name>A0ABX6FLX2_9BACL</name>
<evidence type="ECO:0000313" key="3">
    <source>
        <dbReference type="EMBL" id="QGS08308.1"/>
    </source>
</evidence>